<gene>
    <name evidence="2" type="ORF">GCM10017579_43240</name>
</gene>
<evidence type="ECO:0000313" key="3">
    <source>
        <dbReference type="Proteomes" id="UP001142292"/>
    </source>
</evidence>
<dbReference type="Proteomes" id="UP001142292">
    <property type="component" value="Unassembled WGS sequence"/>
</dbReference>
<reference evidence="2" key="1">
    <citation type="journal article" date="2014" name="Int. J. Syst. Evol. Microbiol.">
        <title>Complete genome of a new Firmicutes species belonging to the dominant human colonic microbiota ('Ruminococcus bicirculans') reveals two chromosomes and a selective capacity to utilize plant glucans.</title>
        <authorList>
            <consortium name="NISC Comparative Sequencing Program"/>
            <person name="Wegmann U."/>
            <person name="Louis P."/>
            <person name="Goesmann A."/>
            <person name="Henrissat B."/>
            <person name="Duncan S.H."/>
            <person name="Flint H.J."/>
        </authorList>
    </citation>
    <scope>NUCLEOTIDE SEQUENCE</scope>
    <source>
        <strain evidence="2">VKM Ac-1246</strain>
    </source>
</reference>
<reference evidence="2" key="2">
    <citation type="submission" date="2023-01" db="EMBL/GenBank/DDBJ databases">
        <authorList>
            <person name="Sun Q."/>
            <person name="Evtushenko L."/>
        </authorList>
    </citation>
    <scope>NUCLEOTIDE SEQUENCE</scope>
    <source>
        <strain evidence="2">VKM Ac-1246</strain>
    </source>
</reference>
<keyword evidence="1" id="KW-0732">Signal</keyword>
<comment type="caution">
    <text evidence="2">The sequence shown here is derived from an EMBL/GenBank/DDBJ whole genome shotgun (WGS) entry which is preliminary data.</text>
</comment>
<keyword evidence="3" id="KW-1185">Reference proteome</keyword>
<accession>A0ABQ5T1D4</accession>
<name>A0ABQ5T1D4_9ACTN</name>
<evidence type="ECO:0000313" key="2">
    <source>
        <dbReference type="EMBL" id="GLJ70288.1"/>
    </source>
</evidence>
<evidence type="ECO:0000256" key="1">
    <source>
        <dbReference type="SAM" id="SignalP"/>
    </source>
</evidence>
<feature type="chain" id="PRO_5045435263" evidence="1">
    <location>
        <begin position="32"/>
        <end position="134"/>
    </location>
</feature>
<protein>
    <submittedName>
        <fullName evidence="2">Uncharacterized protein</fullName>
    </submittedName>
</protein>
<dbReference type="EMBL" id="BSEL01000010">
    <property type="protein sequence ID" value="GLJ70288.1"/>
    <property type="molecule type" value="Genomic_DNA"/>
</dbReference>
<feature type="signal peptide" evidence="1">
    <location>
        <begin position="1"/>
        <end position="31"/>
    </location>
</feature>
<organism evidence="2 3">
    <name type="scientific">Nocardioides luteus</name>
    <dbReference type="NCBI Taxonomy" id="1844"/>
    <lineage>
        <taxon>Bacteria</taxon>
        <taxon>Bacillati</taxon>
        <taxon>Actinomycetota</taxon>
        <taxon>Actinomycetes</taxon>
        <taxon>Propionibacteriales</taxon>
        <taxon>Nocardioidaceae</taxon>
        <taxon>Nocardioides</taxon>
    </lineage>
</organism>
<sequence length="134" mass="13379">MKKLISRLPTSLAAGALAMATVAAMPIPAQGETWFDGTGEWALTITGPEVGSVSPARLTDVGLFVQMAGCELNVAGEVSGKLDDASGISTPTGSNLTIADEPSGFICPVFGFTGGDAVVMSGTFSGAGLSITNP</sequence>
<dbReference type="RefSeq" id="WP_189118422.1">
    <property type="nucleotide sequence ID" value="NZ_BMRK01000007.1"/>
</dbReference>
<proteinExistence type="predicted"/>